<evidence type="ECO:0008006" key="3">
    <source>
        <dbReference type="Google" id="ProtNLM"/>
    </source>
</evidence>
<protein>
    <recommendedName>
        <fullName evidence="3">DUF4390 domain-containing protein</fullName>
    </recommendedName>
</protein>
<organism evidence="1 2">
    <name type="scientific">Candidatus Thiodictyon syntrophicum</name>
    <dbReference type="NCBI Taxonomy" id="1166950"/>
    <lineage>
        <taxon>Bacteria</taxon>
        <taxon>Pseudomonadati</taxon>
        <taxon>Pseudomonadota</taxon>
        <taxon>Gammaproteobacteria</taxon>
        <taxon>Chromatiales</taxon>
        <taxon>Chromatiaceae</taxon>
        <taxon>Thiodictyon</taxon>
    </lineage>
</organism>
<dbReference type="KEGG" id="tsy:THSYN_20470"/>
<reference evidence="1 2" key="1">
    <citation type="submission" date="2017-03" db="EMBL/GenBank/DDBJ databases">
        <title>Complete genome sequence of Candidatus 'Thiodictyon syntrophicum' sp. nov. strain Cad16T, a photolithoautotroph purple sulfur bacterium isolated from an alpine meromictic lake.</title>
        <authorList>
            <person name="Luedin S.M."/>
            <person name="Pothier J.F."/>
            <person name="Danza F."/>
            <person name="Storelli N."/>
            <person name="Wittwer M."/>
            <person name="Tonolla M."/>
        </authorList>
    </citation>
    <scope>NUCLEOTIDE SEQUENCE [LARGE SCALE GENOMIC DNA]</scope>
    <source>
        <strain evidence="1 2">Cad16T</strain>
    </source>
</reference>
<dbReference type="EMBL" id="CP020370">
    <property type="protein sequence ID" value="AUB84862.1"/>
    <property type="molecule type" value="Genomic_DNA"/>
</dbReference>
<dbReference type="OrthoDB" id="6198507at2"/>
<evidence type="ECO:0000313" key="2">
    <source>
        <dbReference type="Proteomes" id="UP000232638"/>
    </source>
</evidence>
<dbReference type="Proteomes" id="UP000232638">
    <property type="component" value="Chromosome"/>
</dbReference>
<proteinExistence type="predicted"/>
<dbReference type="InterPro" id="IPR025500">
    <property type="entry name" value="DUF4390"/>
</dbReference>
<name>A0A2K8UH68_9GAMM</name>
<dbReference type="AlphaFoldDB" id="A0A2K8UH68"/>
<evidence type="ECO:0000313" key="1">
    <source>
        <dbReference type="EMBL" id="AUB84862.1"/>
    </source>
</evidence>
<keyword evidence="2" id="KW-1185">Reference proteome</keyword>
<gene>
    <name evidence="1" type="ORF">THSYN_20470</name>
</gene>
<accession>A0A2K8UH68</accession>
<sequence length="199" mass="22265">MGATGVGTAARPRPTRRRELTWWLALSALLLAWTTLASDFRVTQVQTRLVEGTYTLDATVDYGFSPEALEALANGVPLTILMQLQVRRADAWIWASSVTDLQLRYAIRHKPLSETYEVYRLPGTTGRTFVTREAAIAALGEIKGLQLVDQNRLEPGVAYEVQFKVSLDIEALPLPLRPTAYLSGAWKLASRWTKWPLTH</sequence>
<dbReference type="Pfam" id="PF14334">
    <property type="entry name" value="DUF4390"/>
    <property type="match status" value="1"/>
</dbReference>